<proteinExistence type="predicted"/>
<dbReference type="InterPro" id="IPR052189">
    <property type="entry name" value="L-asp_N-monooxygenase_NS-form"/>
</dbReference>
<dbReference type="PANTHER" id="PTHR40254:SF1">
    <property type="entry name" value="BLR0577 PROTEIN"/>
    <property type="match status" value="1"/>
</dbReference>
<dbReference type="Proteomes" id="UP000188993">
    <property type="component" value="Chromosome"/>
</dbReference>
<dbReference type="SUPFAM" id="SSF51905">
    <property type="entry name" value="FAD/NAD(P)-binding domain"/>
    <property type="match status" value="2"/>
</dbReference>
<dbReference type="PANTHER" id="PTHR40254">
    <property type="entry name" value="BLR0577 PROTEIN"/>
    <property type="match status" value="1"/>
</dbReference>
<dbReference type="Gene3D" id="3.50.50.60">
    <property type="entry name" value="FAD/NAD(P)-binding domain"/>
    <property type="match status" value="1"/>
</dbReference>
<keyword evidence="3" id="KW-1185">Reference proteome</keyword>
<dbReference type="Pfam" id="PF13454">
    <property type="entry name" value="NAD_binding_9"/>
    <property type="match status" value="1"/>
</dbReference>
<dbReference type="OrthoDB" id="2211465at2"/>
<evidence type="ECO:0000313" key="2">
    <source>
        <dbReference type="EMBL" id="AQS52602.1"/>
    </source>
</evidence>
<name>A0A1S6IM24_9LACT</name>
<accession>A0A1S6IM24</accession>
<gene>
    <name evidence="2" type="ORF">BW727_100193</name>
</gene>
<dbReference type="KEGG" id="jda:BW727_100193"/>
<reference evidence="2 3" key="1">
    <citation type="journal article" date="2014" name="Int. J. Syst. Evol. Microbiol.">
        <title>Jeotgalibaca dankookensis gen. nov., sp. nov., a member of the family Carnobacteriaceae, isolated from seujeot (Korean traditional food).</title>
        <authorList>
            <person name="Lee D.G."/>
            <person name="Trujillo M.E."/>
            <person name="Kang H."/>
            <person name="Ahn T.Y."/>
        </authorList>
    </citation>
    <scope>NUCLEOTIDE SEQUENCE [LARGE SCALE GENOMIC DNA]</scope>
    <source>
        <strain evidence="2 3">EX-07</strain>
    </source>
</reference>
<dbReference type="EMBL" id="CP019728">
    <property type="protein sequence ID" value="AQS52602.1"/>
    <property type="molecule type" value="Genomic_DNA"/>
</dbReference>
<dbReference type="InterPro" id="IPR036188">
    <property type="entry name" value="FAD/NAD-bd_sf"/>
</dbReference>
<organism evidence="2 3">
    <name type="scientific">Jeotgalibaca dankookensis</name>
    <dbReference type="NCBI Taxonomy" id="708126"/>
    <lineage>
        <taxon>Bacteria</taxon>
        <taxon>Bacillati</taxon>
        <taxon>Bacillota</taxon>
        <taxon>Bacilli</taxon>
        <taxon>Lactobacillales</taxon>
        <taxon>Carnobacteriaceae</taxon>
        <taxon>Jeotgalibaca</taxon>
    </lineage>
</organism>
<protein>
    <recommendedName>
        <fullName evidence="1">FAD-dependent urate hydroxylase HpyO/Asp monooxygenase CreE-like FAD/NAD(P)-binding domain-containing protein</fullName>
    </recommendedName>
</protein>
<feature type="domain" description="FAD-dependent urate hydroxylase HpyO/Asp monooxygenase CreE-like FAD/NAD(P)-binding" evidence="1">
    <location>
        <begin position="6"/>
        <end position="151"/>
    </location>
</feature>
<evidence type="ECO:0000313" key="3">
    <source>
        <dbReference type="Proteomes" id="UP000188993"/>
    </source>
</evidence>
<dbReference type="STRING" id="708126.BW727_100193"/>
<dbReference type="AlphaFoldDB" id="A0A1S6IM24"/>
<sequence>MKKRIAIVGMGPAGISVLRAMSQYDAYQACQIVIYNNTQTFGTGMPYQKDSDLLLINQTADTMSIDPNNKLDFVNWVKEHKDSNQGPKSFLPRTWYGEYLKSKLDEAIEKMHPEIIYEDARAIRVQEDGRYQVETDQTSQSFDILHLCIGHLAYQDPYNLRGHNNYIHHPYPVQEKLTTFPEGSHIGIIGTGLTSIDLMRFLRNQPKHYDLSFISRSGGFSLYREPETDLTLRYLTLENLEKNRKNGFVPLEKMIEWFRLECQEHGVDFDRLVERFGTGTTPQLREQLETQTDLDIVQTIIGKMDPYIADYMTALKVSDRRLFYSEYESLFHHLRAPMPKQSAERLIEGVDNQEIFVYAGIQSIEPLEDGFTIQLANKSVTIDYLINATGHEMSLSEPERQLPLIAQLVDEYILEAEYNGGAQVIWPSAEAVSQKYGILNNFYVHGQLVQGIQYGNSAHLLMQQATKVVALDYFKNF</sequence>
<evidence type="ECO:0000259" key="1">
    <source>
        <dbReference type="Pfam" id="PF13454"/>
    </source>
</evidence>
<dbReference type="RefSeq" id="WP_062467972.1">
    <property type="nucleotide sequence ID" value="NZ_BBYN01000005.1"/>
</dbReference>
<dbReference type="InterPro" id="IPR038732">
    <property type="entry name" value="HpyO/CreE_NAD-binding"/>
</dbReference>